<dbReference type="Gramene" id="AET2Gv20867500.1">
    <property type="protein sequence ID" value="AET2Gv20867500.1"/>
    <property type="gene ID" value="AET2Gv20867500"/>
</dbReference>
<evidence type="ECO:0000313" key="2">
    <source>
        <dbReference type="Proteomes" id="UP000015105"/>
    </source>
</evidence>
<reference evidence="1" key="5">
    <citation type="journal article" date="2021" name="G3 (Bethesda)">
        <title>Aegilops tauschii genome assembly Aet v5.0 features greater sequence contiguity and improved annotation.</title>
        <authorList>
            <person name="Wang L."/>
            <person name="Zhu T."/>
            <person name="Rodriguez J.C."/>
            <person name="Deal K.R."/>
            <person name="Dubcovsky J."/>
            <person name="McGuire P.E."/>
            <person name="Lux T."/>
            <person name="Spannagl M."/>
            <person name="Mayer K.F.X."/>
            <person name="Baldrich P."/>
            <person name="Meyers B.C."/>
            <person name="Huo N."/>
            <person name="Gu Y.Q."/>
            <person name="Zhou H."/>
            <person name="Devos K.M."/>
            <person name="Bennetzen J.L."/>
            <person name="Unver T."/>
            <person name="Budak H."/>
            <person name="Gulick P.J."/>
            <person name="Galiba G."/>
            <person name="Kalapos B."/>
            <person name="Nelson D.R."/>
            <person name="Li P."/>
            <person name="You F.M."/>
            <person name="Luo M.C."/>
            <person name="Dvorak J."/>
        </authorList>
    </citation>
    <scope>NUCLEOTIDE SEQUENCE [LARGE SCALE GENOMIC DNA]</scope>
    <source>
        <strain evidence="1">cv. AL8/78</strain>
    </source>
</reference>
<accession>A0A453CJE7</accession>
<dbReference type="Proteomes" id="UP000015105">
    <property type="component" value="Chromosome 2D"/>
</dbReference>
<reference evidence="1" key="3">
    <citation type="journal article" date="2017" name="Nature">
        <title>Genome sequence of the progenitor of the wheat D genome Aegilops tauschii.</title>
        <authorList>
            <person name="Luo M.C."/>
            <person name="Gu Y.Q."/>
            <person name="Puiu D."/>
            <person name="Wang H."/>
            <person name="Twardziok S.O."/>
            <person name="Deal K.R."/>
            <person name="Huo N."/>
            <person name="Zhu T."/>
            <person name="Wang L."/>
            <person name="Wang Y."/>
            <person name="McGuire P.E."/>
            <person name="Liu S."/>
            <person name="Long H."/>
            <person name="Ramasamy R.K."/>
            <person name="Rodriguez J.C."/>
            <person name="Van S.L."/>
            <person name="Yuan L."/>
            <person name="Wang Z."/>
            <person name="Xia Z."/>
            <person name="Xiao L."/>
            <person name="Anderson O.D."/>
            <person name="Ouyang S."/>
            <person name="Liang Y."/>
            <person name="Zimin A.V."/>
            <person name="Pertea G."/>
            <person name="Qi P."/>
            <person name="Bennetzen J.L."/>
            <person name="Dai X."/>
            <person name="Dawson M.W."/>
            <person name="Muller H.G."/>
            <person name="Kugler K."/>
            <person name="Rivarola-Duarte L."/>
            <person name="Spannagl M."/>
            <person name="Mayer K.F.X."/>
            <person name="Lu F.H."/>
            <person name="Bevan M.W."/>
            <person name="Leroy P."/>
            <person name="Li P."/>
            <person name="You F.M."/>
            <person name="Sun Q."/>
            <person name="Liu Z."/>
            <person name="Lyons E."/>
            <person name="Wicker T."/>
            <person name="Salzberg S.L."/>
            <person name="Devos K.M."/>
            <person name="Dvorak J."/>
        </authorList>
    </citation>
    <scope>NUCLEOTIDE SEQUENCE [LARGE SCALE GENOMIC DNA]</scope>
    <source>
        <strain evidence="1">cv. AL8/78</strain>
    </source>
</reference>
<proteinExistence type="predicted"/>
<sequence>ANSSPSLVDIDGSRSRCRRITQWSTFLGSRNKLWRERTVPYKVRRSGEPLVHIATLRREKVAALFVVLYHCMHP</sequence>
<organism evidence="1 2">
    <name type="scientific">Aegilops tauschii subsp. strangulata</name>
    <name type="common">Goatgrass</name>
    <dbReference type="NCBI Taxonomy" id="200361"/>
    <lineage>
        <taxon>Eukaryota</taxon>
        <taxon>Viridiplantae</taxon>
        <taxon>Streptophyta</taxon>
        <taxon>Embryophyta</taxon>
        <taxon>Tracheophyta</taxon>
        <taxon>Spermatophyta</taxon>
        <taxon>Magnoliopsida</taxon>
        <taxon>Liliopsida</taxon>
        <taxon>Poales</taxon>
        <taxon>Poaceae</taxon>
        <taxon>BOP clade</taxon>
        <taxon>Pooideae</taxon>
        <taxon>Triticodae</taxon>
        <taxon>Triticeae</taxon>
        <taxon>Triticinae</taxon>
        <taxon>Aegilops</taxon>
    </lineage>
</organism>
<reference evidence="2" key="1">
    <citation type="journal article" date="2014" name="Science">
        <title>Ancient hybridizations among the ancestral genomes of bread wheat.</title>
        <authorList>
            <consortium name="International Wheat Genome Sequencing Consortium,"/>
            <person name="Marcussen T."/>
            <person name="Sandve S.R."/>
            <person name="Heier L."/>
            <person name="Spannagl M."/>
            <person name="Pfeifer M."/>
            <person name="Jakobsen K.S."/>
            <person name="Wulff B.B."/>
            <person name="Steuernagel B."/>
            <person name="Mayer K.F."/>
            <person name="Olsen O.A."/>
        </authorList>
    </citation>
    <scope>NUCLEOTIDE SEQUENCE [LARGE SCALE GENOMIC DNA]</scope>
    <source>
        <strain evidence="2">cv. AL8/78</strain>
    </source>
</reference>
<evidence type="ECO:0000313" key="1">
    <source>
        <dbReference type="EnsemblPlants" id="AET2Gv20867500.1"/>
    </source>
</evidence>
<keyword evidence="2" id="KW-1185">Reference proteome</keyword>
<dbReference type="EnsemblPlants" id="AET2Gv20867500.1">
    <property type="protein sequence ID" value="AET2Gv20867500.1"/>
    <property type="gene ID" value="AET2Gv20867500"/>
</dbReference>
<reference evidence="2" key="2">
    <citation type="journal article" date="2017" name="Nat. Plants">
        <title>The Aegilops tauschii genome reveals multiple impacts of transposons.</title>
        <authorList>
            <person name="Zhao G."/>
            <person name="Zou C."/>
            <person name="Li K."/>
            <person name="Wang K."/>
            <person name="Li T."/>
            <person name="Gao L."/>
            <person name="Zhang X."/>
            <person name="Wang H."/>
            <person name="Yang Z."/>
            <person name="Liu X."/>
            <person name="Jiang W."/>
            <person name="Mao L."/>
            <person name="Kong X."/>
            <person name="Jiao Y."/>
            <person name="Jia J."/>
        </authorList>
    </citation>
    <scope>NUCLEOTIDE SEQUENCE [LARGE SCALE GENOMIC DNA]</scope>
    <source>
        <strain evidence="2">cv. AL8/78</strain>
    </source>
</reference>
<name>A0A453CJE7_AEGTS</name>
<reference evidence="1" key="4">
    <citation type="submission" date="2019-03" db="UniProtKB">
        <authorList>
            <consortium name="EnsemblPlants"/>
        </authorList>
    </citation>
    <scope>IDENTIFICATION</scope>
</reference>
<dbReference type="AlphaFoldDB" id="A0A453CJE7"/>
<protein>
    <submittedName>
        <fullName evidence="1">Uncharacterized protein</fullName>
    </submittedName>
</protein>